<sequence length="308" mass="34357">MDRMSITELCRGKVAKTPNVRTASTRSQACPLEAADSIARRRRVTHLLAAELNVQSCSGACRDRRKQDQRDPKIGVLTSKYGLWHFHVCKELQCYPSPCRSLALDAARFGNLPRSMEMFGTCSVTVFAHTTRTRQALFCPGAPLGDFPEVKHSSACRRTLSVLRSLQDPAMPRLNKAGFTHMQFERQRFAEAAGKKAGLVIGVLASDWNERDVLVVHRRGARIKQRLAVVTRYHERHATKAPKLPGTVCLTETEYQVQNSDVQYVRCSVELGTKASRKETLEENKPCPSSASPLSSLWEQGAGKYSAR</sequence>
<protein>
    <submittedName>
        <fullName evidence="2">Uncharacterized protein</fullName>
    </submittedName>
</protein>
<dbReference type="AlphaFoldDB" id="A0A5J4YYR8"/>
<evidence type="ECO:0000313" key="3">
    <source>
        <dbReference type="Proteomes" id="UP000324585"/>
    </source>
</evidence>
<proteinExistence type="predicted"/>
<reference evidence="3" key="1">
    <citation type="journal article" date="2019" name="Nat. Commun.">
        <title>Expansion of phycobilisome linker gene families in mesophilic red algae.</title>
        <authorList>
            <person name="Lee J."/>
            <person name="Kim D."/>
            <person name="Bhattacharya D."/>
            <person name="Yoon H.S."/>
        </authorList>
    </citation>
    <scope>NUCLEOTIDE SEQUENCE [LARGE SCALE GENOMIC DNA]</scope>
    <source>
        <strain evidence="3">CCMP 1328</strain>
    </source>
</reference>
<name>A0A5J4YYR8_PORPP</name>
<feature type="region of interest" description="Disordered" evidence="1">
    <location>
        <begin position="277"/>
        <end position="308"/>
    </location>
</feature>
<organism evidence="2 3">
    <name type="scientific">Porphyridium purpureum</name>
    <name type="common">Red alga</name>
    <name type="synonym">Porphyridium cruentum</name>
    <dbReference type="NCBI Taxonomy" id="35688"/>
    <lineage>
        <taxon>Eukaryota</taxon>
        <taxon>Rhodophyta</taxon>
        <taxon>Bangiophyceae</taxon>
        <taxon>Porphyridiales</taxon>
        <taxon>Porphyridiaceae</taxon>
        <taxon>Porphyridium</taxon>
    </lineage>
</organism>
<keyword evidence="3" id="KW-1185">Reference proteome</keyword>
<evidence type="ECO:0000256" key="1">
    <source>
        <dbReference type="SAM" id="MobiDB-lite"/>
    </source>
</evidence>
<dbReference type="Proteomes" id="UP000324585">
    <property type="component" value="Unassembled WGS sequence"/>
</dbReference>
<feature type="compositionally biased region" description="Low complexity" evidence="1">
    <location>
        <begin position="288"/>
        <end position="297"/>
    </location>
</feature>
<evidence type="ECO:0000313" key="2">
    <source>
        <dbReference type="EMBL" id="KAA8496456.1"/>
    </source>
</evidence>
<comment type="caution">
    <text evidence="2">The sequence shown here is derived from an EMBL/GenBank/DDBJ whole genome shotgun (WGS) entry which is preliminary data.</text>
</comment>
<gene>
    <name evidence="2" type="ORF">FVE85_0185</name>
</gene>
<accession>A0A5J4YYR8</accession>
<dbReference type="EMBL" id="VRMN01000002">
    <property type="protein sequence ID" value="KAA8496456.1"/>
    <property type="molecule type" value="Genomic_DNA"/>
</dbReference>